<dbReference type="EMBL" id="JBHMCF010000046">
    <property type="protein sequence ID" value="MFB9476196.1"/>
    <property type="molecule type" value="Genomic_DNA"/>
</dbReference>
<evidence type="ECO:0000256" key="1">
    <source>
        <dbReference type="ARBA" id="ARBA00005820"/>
    </source>
</evidence>
<dbReference type="InterPro" id="IPR051677">
    <property type="entry name" value="AfsR-DnrI-RedD_regulator"/>
</dbReference>
<keyword evidence="8" id="KW-1185">Reference proteome</keyword>
<dbReference type="Gene3D" id="1.25.40.10">
    <property type="entry name" value="Tetratricopeptide repeat domain"/>
    <property type="match status" value="2"/>
</dbReference>
<dbReference type="SMART" id="SM00862">
    <property type="entry name" value="Trans_reg_C"/>
    <property type="match status" value="1"/>
</dbReference>
<dbReference type="PRINTS" id="PR00364">
    <property type="entry name" value="DISEASERSIST"/>
</dbReference>
<keyword evidence="3 5" id="KW-0238">DNA-binding</keyword>
<gene>
    <name evidence="7" type="ORF">ACFFR3_42440</name>
</gene>
<evidence type="ECO:0000313" key="7">
    <source>
        <dbReference type="EMBL" id="MFB9476196.1"/>
    </source>
</evidence>
<name>A0ABV5P170_9ACTN</name>
<protein>
    <submittedName>
        <fullName evidence="7">BTAD domain-containing putative transcriptional regulator</fullName>
    </submittedName>
</protein>
<dbReference type="SUPFAM" id="SSF52540">
    <property type="entry name" value="P-loop containing nucleoside triphosphate hydrolases"/>
    <property type="match status" value="1"/>
</dbReference>
<comment type="caution">
    <text evidence="7">The sequence shown here is derived from an EMBL/GenBank/DDBJ whole genome shotgun (WGS) entry which is preliminary data.</text>
</comment>
<accession>A0ABV5P170</accession>
<evidence type="ECO:0000256" key="5">
    <source>
        <dbReference type="PROSITE-ProRule" id="PRU01091"/>
    </source>
</evidence>
<proteinExistence type="inferred from homology"/>
<dbReference type="InterPro" id="IPR016032">
    <property type="entry name" value="Sig_transdc_resp-reg_C-effctor"/>
</dbReference>
<dbReference type="Proteomes" id="UP001589568">
    <property type="component" value="Unassembled WGS sequence"/>
</dbReference>
<dbReference type="SMART" id="SM01043">
    <property type="entry name" value="BTAD"/>
    <property type="match status" value="1"/>
</dbReference>
<dbReference type="InterPro" id="IPR005158">
    <property type="entry name" value="BTAD"/>
</dbReference>
<dbReference type="InterPro" id="IPR041664">
    <property type="entry name" value="AAA_16"/>
</dbReference>
<dbReference type="Pfam" id="PF13191">
    <property type="entry name" value="AAA_16"/>
    <property type="match status" value="1"/>
</dbReference>
<dbReference type="RefSeq" id="WP_364381780.1">
    <property type="nucleotide sequence ID" value="NZ_JBHMCF010000046.1"/>
</dbReference>
<sequence length="969" mass="103316">MEFRVLGTVQVLDGGQAVPVASRRQEQLLALLVCRAGRAVTTETLIDELWPERAGPATGKNLQVLVHRLRRTLGDPGRVVLDRSGYRLRAQVQEVDAWHFTDLAEHGQSALRRHDAAGAADLLGRALALWRGPAFSGLTEVGALADAAALLERQRRQALTARMDAEMALGRHAEIVPEAAALLAEDPLDEPVAARLMTALHHSGQRKEALEVYRRTRAVLVRELGVEPGPQLRGLEQAILRGDAEIGPPRRPAEAPGLLPPAVPDLTGREAELDRLSEILAGRRAGPPVPCVISGMPGVGKSALAVRAAHDHLASFPDGQLYINLRGAGARPVPPHDALARFLRALGVSGASIPESTDERAEVYRARLSGKRVLVVLDDAADEGQVEPLIPAGAGCAVLITSRAALTALPGAYRLALGVLGEDEAVRLLSTITGRPFADADADGADRLAALCGRLPLALRIAGARLAARPHWSIGRLVERLAIEHHRLDELTHGPLSVRASLALGYSGLDEPGRTLLRRLALLDTPVFACWSAAALLGVDVRAAGGILERLLDAQLVEYAGVDGIGEPRYRLHDLVRLHAKERLAADEPEGEGDAATIRLLGSYLALAEQAHRRQYGGDYTVLHGDAPRWDLDAATLDRLLADPAGWLRSERLGLLAAVDQAARLDLSETCWDLALTAVTLFEAQCHFEDWERTSETALAVAMHAGDVRGEAAMRHSLGSLDLFRQRYAAAKPHLDAAVDLFAAVGDRHGQALALRNAALIDRMSGAPDTALGRYRRALAMLREVGDRHAEAHVLGSIAQIHIDQGRTATAAPLLAQALAMYRELRDQRGAAQILNRTGAMHLGEGHAAAAEAAYREVTATARANGDLIGEAHGLLGSGEAKLMAGDLPAAGDLLDAALALATEVGEPYVTARARLAAGLLATERAEHERALGLLAAARAEFAALDMPVWRDRAGKALQALGERQADPH</sequence>
<dbReference type="CDD" id="cd15831">
    <property type="entry name" value="BTAD"/>
    <property type="match status" value="1"/>
</dbReference>
<dbReference type="Pfam" id="PF13424">
    <property type="entry name" value="TPR_12"/>
    <property type="match status" value="1"/>
</dbReference>
<evidence type="ECO:0000313" key="8">
    <source>
        <dbReference type="Proteomes" id="UP001589568"/>
    </source>
</evidence>
<feature type="domain" description="OmpR/PhoB-type" evidence="6">
    <location>
        <begin position="1"/>
        <end position="90"/>
    </location>
</feature>
<comment type="similarity">
    <text evidence="1">Belongs to the AfsR/DnrI/RedD regulatory family.</text>
</comment>
<dbReference type="Gene3D" id="3.40.50.300">
    <property type="entry name" value="P-loop containing nucleotide triphosphate hydrolases"/>
    <property type="match status" value="1"/>
</dbReference>
<dbReference type="SUPFAM" id="SSF46894">
    <property type="entry name" value="C-terminal effector domain of the bipartite response regulators"/>
    <property type="match status" value="1"/>
</dbReference>
<dbReference type="Pfam" id="PF00486">
    <property type="entry name" value="Trans_reg_C"/>
    <property type="match status" value="1"/>
</dbReference>
<evidence type="ECO:0000256" key="3">
    <source>
        <dbReference type="ARBA" id="ARBA00023125"/>
    </source>
</evidence>
<dbReference type="InterPro" id="IPR027417">
    <property type="entry name" value="P-loop_NTPase"/>
</dbReference>
<dbReference type="Pfam" id="PF03704">
    <property type="entry name" value="BTAD"/>
    <property type="match status" value="1"/>
</dbReference>
<dbReference type="InterPro" id="IPR058852">
    <property type="entry name" value="HTH_77"/>
</dbReference>
<keyword evidence="2" id="KW-0805">Transcription regulation</keyword>
<dbReference type="InterPro" id="IPR001867">
    <property type="entry name" value="OmpR/PhoB-type_DNA-bd"/>
</dbReference>
<dbReference type="PROSITE" id="PS51755">
    <property type="entry name" value="OMPR_PHOB"/>
    <property type="match status" value="1"/>
</dbReference>
<dbReference type="PANTHER" id="PTHR35807:SF1">
    <property type="entry name" value="TRANSCRIPTIONAL REGULATOR REDD"/>
    <property type="match status" value="1"/>
</dbReference>
<dbReference type="InterPro" id="IPR036388">
    <property type="entry name" value="WH-like_DNA-bd_sf"/>
</dbReference>
<dbReference type="PANTHER" id="PTHR35807">
    <property type="entry name" value="TRANSCRIPTIONAL REGULATOR REDD-RELATED"/>
    <property type="match status" value="1"/>
</dbReference>
<dbReference type="InterPro" id="IPR011990">
    <property type="entry name" value="TPR-like_helical_dom_sf"/>
</dbReference>
<evidence type="ECO:0000259" key="6">
    <source>
        <dbReference type="PROSITE" id="PS51755"/>
    </source>
</evidence>
<organism evidence="7 8">
    <name type="scientific">Nonomuraea salmonea</name>
    <dbReference type="NCBI Taxonomy" id="46181"/>
    <lineage>
        <taxon>Bacteria</taxon>
        <taxon>Bacillati</taxon>
        <taxon>Actinomycetota</taxon>
        <taxon>Actinomycetes</taxon>
        <taxon>Streptosporangiales</taxon>
        <taxon>Streptosporangiaceae</taxon>
        <taxon>Nonomuraea</taxon>
    </lineage>
</organism>
<reference evidence="7 8" key="1">
    <citation type="submission" date="2024-09" db="EMBL/GenBank/DDBJ databases">
        <authorList>
            <person name="Sun Q."/>
            <person name="Mori K."/>
        </authorList>
    </citation>
    <scope>NUCLEOTIDE SEQUENCE [LARGE SCALE GENOMIC DNA]</scope>
    <source>
        <strain evidence="7 8">JCM 3324</strain>
    </source>
</reference>
<dbReference type="Pfam" id="PF25872">
    <property type="entry name" value="HTH_77"/>
    <property type="match status" value="1"/>
</dbReference>
<evidence type="ECO:0000256" key="2">
    <source>
        <dbReference type="ARBA" id="ARBA00023015"/>
    </source>
</evidence>
<keyword evidence="4" id="KW-0804">Transcription</keyword>
<dbReference type="SUPFAM" id="SSF48452">
    <property type="entry name" value="TPR-like"/>
    <property type="match status" value="2"/>
</dbReference>
<evidence type="ECO:0000256" key="4">
    <source>
        <dbReference type="ARBA" id="ARBA00023163"/>
    </source>
</evidence>
<feature type="DNA-binding region" description="OmpR/PhoB-type" evidence="5">
    <location>
        <begin position="1"/>
        <end position="90"/>
    </location>
</feature>
<dbReference type="Gene3D" id="1.10.10.10">
    <property type="entry name" value="Winged helix-like DNA-binding domain superfamily/Winged helix DNA-binding domain"/>
    <property type="match status" value="1"/>
</dbReference>